<dbReference type="NCBIfam" id="TIGR02385">
    <property type="entry name" value="RelE_StbE"/>
    <property type="match status" value="1"/>
</dbReference>
<keyword evidence="4" id="KW-1185">Reference proteome</keyword>
<dbReference type="Pfam" id="PF05016">
    <property type="entry name" value="ParE_toxin"/>
    <property type="match status" value="1"/>
</dbReference>
<dbReference type="Proteomes" id="UP000637906">
    <property type="component" value="Unassembled WGS sequence"/>
</dbReference>
<dbReference type="PANTHER" id="PTHR35601">
    <property type="entry name" value="TOXIN RELE"/>
    <property type="match status" value="1"/>
</dbReference>
<evidence type="ECO:0000256" key="1">
    <source>
        <dbReference type="ARBA" id="ARBA00006226"/>
    </source>
</evidence>
<accession>A0A8J3MPD2</accession>
<evidence type="ECO:0000313" key="3">
    <source>
        <dbReference type="EMBL" id="GHM59913.1"/>
    </source>
</evidence>
<dbReference type="Gene3D" id="3.30.2310.20">
    <property type="entry name" value="RelE-like"/>
    <property type="match status" value="1"/>
</dbReference>
<sequence length="91" mass="10927">MKIKHYRIKFLKHVTERDLPALPVTIELRVKKAIDERLTIDPINLGEPLHYSFKGHRRLRVGDYRILYRVDKLEHTVIITEIGHRDAIYKR</sequence>
<dbReference type="AlphaFoldDB" id="A0A8J3MPD2"/>
<reference evidence="3 4" key="1">
    <citation type="journal article" date="2021" name="Microb. Ecol.">
        <title>Candidatus Mesenet longicola: Novel Endosymbionts of Brontispa longissima that Induce Cytoplasmic Incompatibility.</title>
        <authorList>
            <person name="Takano S."/>
            <person name="Gotoh Y."/>
            <person name="Hayashi T."/>
        </authorList>
    </citation>
    <scope>NUCLEOTIDE SEQUENCE [LARGE SCALE GENOMIC DNA]</scope>
    <source>
        <strain evidence="3">L5</strain>
    </source>
</reference>
<dbReference type="PANTHER" id="PTHR35601:SF1">
    <property type="entry name" value="TOXIN RELE"/>
    <property type="match status" value="1"/>
</dbReference>
<dbReference type="InterPro" id="IPR035093">
    <property type="entry name" value="RelE/ParE_toxin_dom_sf"/>
</dbReference>
<evidence type="ECO:0000313" key="4">
    <source>
        <dbReference type="Proteomes" id="UP000637906"/>
    </source>
</evidence>
<name>A0A8J3MPD2_9RICK</name>
<protein>
    <submittedName>
        <fullName evidence="3">Toxin RelG</fullName>
    </submittedName>
</protein>
<evidence type="ECO:0000256" key="2">
    <source>
        <dbReference type="ARBA" id="ARBA00022649"/>
    </source>
</evidence>
<dbReference type="EMBL" id="BNGU01000046">
    <property type="protein sequence ID" value="GHM59913.1"/>
    <property type="molecule type" value="Genomic_DNA"/>
</dbReference>
<dbReference type="SUPFAM" id="SSF143011">
    <property type="entry name" value="RelE-like"/>
    <property type="match status" value="1"/>
</dbReference>
<organism evidence="3 4">
    <name type="scientific">Candidatus Mesenet longicola</name>
    <dbReference type="NCBI Taxonomy" id="1892558"/>
    <lineage>
        <taxon>Bacteria</taxon>
        <taxon>Pseudomonadati</taxon>
        <taxon>Pseudomonadota</taxon>
        <taxon>Alphaproteobacteria</taxon>
        <taxon>Rickettsiales</taxon>
        <taxon>Anaplasmataceae</taxon>
        <taxon>Candidatus Mesenet</taxon>
    </lineage>
</organism>
<proteinExistence type="inferred from homology"/>
<comment type="caution">
    <text evidence="3">The sequence shown here is derived from an EMBL/GenBank/DDBJ whole genome shotgun (WGS) entry which is preliminary data.</text>
</comment>
<dbReference type="InterPro" id="IPR007712">
    <property type="entry name" value="RelE/ParE_toxin"/>
</dbReference>
<keyword evidence="2" id="KW-1277">Toxin-antitoxin system</keyword>
<gene>
    <name evidence="3" type="primary">relG</name>
    <name evidence="3" type="ORF">sL5_09060</name>
</gene>
<comment type="similarity">
    <text evidence="1">Belongs to the RelE toxin family.</text>
</comment>